<dbReference type="AlphaFoldDB" id="A0ABD5TYD2"/>
<evidence type="ECO:0000313" key="1">
    <source>
        <dbReference type="EMBL" id="MFC6825536.1"/>
    </source>
</evidence>
<reference evidence="1 2" key="1">
    <citation type="journal article" date="2019" name="Int. J. Syst. Evol. Microbiol.">
        <title>The Global Catalogue of Microorganisms (GCM) 10K type strain sequencing project: providing services to taxonomists for standard genome sequencing and annotation.</title>
        <authorList>
            <consortium name="The Broad Institute Genomics Platform"/>
            <consortium name="The Broad Institute Genome Sequencing Center for Infectious Disease"/>
            <person name="Wu L."/>
            <person name="Ma J."/>
        </authorList>
    </citation>
    <scope>NUCLEOTIDE SEQUENCE [LARGE SCALE GENOMIC DNA]</scope>
    <source>
        <strain evidence="1 2">YIM 94188</strain>
    </source>
</reference>
<evidence type="ECO:0000313" key="2">
    <source>
        <dbReference type="Proteomes" id="UP001596408"/>
    </source>
</evidence>
<accession>A0ABD5TYD2</accession>
<dbReference type="InterPro" id="IPR043821">
    <property type="entry name" value="DUF5799"/>
</dbReference>
<dbReference type="Proteomes" id="UP001596408">
    <property type="component" value="Unassembled WGS sequence"/>
</dbReference>
<dbReference type="Pfam" id="PF19113">
    <property type="entry name" value="DUF5799"/>
    <property type="match status" value="1"/>
</dbReference>
<gene>
    <name evidence="1" type="ORF">ACFQEV_11125</name>
</gene>
<name>A0ABD5TYD2_9EURY</name>
<comment type="caution">
    <text evidence="1">The sequence shown here is derived from an EMBL/GenBank/DDBJ whole genome shotgun (WGS) entry which is preliminary data.</text>
</comment>
<dbReference type="RefSeq" id="WP_379695851.1">
    <property type="nucleotide sequence ID" value="NZ_JBHSXH010000015.1"/>
</dbReference>
<sequence>MSDWTDAIVGDRMTVDREFNDRVTNSEFTRQEWGLIMTATEFEIANASDPEEARIVADTEKLPQIMPELENVRSQMAQMGGSPGGGGSSGGGLFDSIKGALGLGGGGGDQERLDAAERLVQEYADELQSHLESRGKWEQVRIAYQE</sequence>
<protein>
    <submittedName>
        <fullName evidence="1">DUF5799 family protein</fullName>
    </submittedName>
</protein>
<proteinExistence type="predicted"/>
<dbReference type="EMBL" id="JBHSXH010000015">
    <property type="protein sequence ID" value="MFC6825536.1"/>
    <property type="molecule type" value="Genomic_DNA"/>
</dbReference>
<keyword evidence="2" id="KW-1185">Reference proteome</keyword>
<organism evidence="1 2">
    <name type="scientific">Halopelagius fulvigenes</name>
    <dbReference type="NCBI Taxonomy" id="1198324"/>
    <lineage>
        <taxon>Archaea</taxon>
        <taxon>Methanobacteriati</taxon>
        <taxon>Methanobacteriota</taxon>
        <taxon>Stenosarchaea group</taxon>
        <taxon>Halobacteria</taxon>
        <taxon>Halobacteriales</taxon>
        <taxon>Haloferacaceae</taxon>
    </lineage>
</organism>